<evidence type="ECO:0000256" key="14">
    <source>
        <dbReference type="PIRNR" id="PIRNR026534"/>
    </source>
</evidence>
<feature type="site" description="Important for catalytic activity, responsible for pKa modulation of the active site Glu and correct orientation of both the proton donor and substrate" evidence="16">
    <location>
        <position position="151"/>
    </location>
</feature>
<dbReference type="Proteomes" id="UP000235672">
    <property type="component" value="Unassembled WGS sequence"/>
</dbReference>
<evidence type="ECO:0000256" key="13">
    <source>
        <dbReference type="ARBA" id="ARBA00025221"/>
    </source>
</evidence>
<feature type="active site" description="Proton acceptor" evidence="15">
    <location>
        <position position="36"/>
    </location>
</feature>
<keyword evidence="8 14" id="KW-0378">Hydrolase</keyword>
<dbReference type="GO" id="GO:0045493">
    <property type="term" value="P:xylan catabolic process"/>
    <property type="evidence" value="ECO:0007669"/>
    <property type="project" value="UniProtKB-KW"/>
</dbReference>
<evidence type="ECO:0000256" key="17">
    <source>
        <dbReference type="SAM" id="SignalP"/>
    </source>
</evidence>
<dbReference type="InterPro" id="IPR006710">
    <property type="entry name" value="Glyco_hydro_43"/>
</dbReference>
<dbReference type="GO" id="GO:0031222">
    <property type="term" value="P:arabinan catabolic process"/>
    <property type="evidence" value="ECO:0007669"/>
    <property type="project" value="UniProtKB-UniPathway"/>
</dbReference>
<gene>
    <name evidence="18" type="ORF">NA56DRAFT_729657</name>
</gene>
<evidence type="ECO:0000256" key="6">
    <source>
        <dbReference type="ARBA" id="ARBA00022525"/>
    </source>
</evidence>
<keyword evidence="7" id="KW-0858">Xylan degradation</keyword>
<sequence length="324" mass="34750">MFQYLKSILATALAAAVAVQAYSEPGACSGYCWAHDPAVIQRASDGTYFKFNTGTGIQYATASSLAGPWTIQGFVLPNGSSINNFGSKDPWAPDVHLVNGVYYLYYAVSTFGSQNSAIDVATSTTMNPGTWTDHGSTGVSSSSSNSYNAIDPNLIIVGSTPYLNFGSFWDDIFQVKMSSSLTSTAGSSLYNIEYDSAGTRPCEGSYMFYYGGYYYLLWSHGICCGYQTTLPASGDEYMIMMARSKSATGGFVNKNGVPATNSGGSILLKSHDYVYGPGGQGVFTSSTHGLVLYYHYADKNVGLADADYLFGWNVLSWSNGWPVV</sequence>
<feature type="active site" description="Proton donor" evidence="15">
    <location>
        <position position="203"/>
    </location>
</feature>
<keyword evidence="19" id="KW-1185">Reference proteome</keyword>
<comment type="function">
    <text evidence="13">Endo-1,5-alpha-L-arabinanase involved in degradation of pectin. Its preferred substrate is linear 1,5-alpha-L-arabinan.</text>
</comment>
<keyword evidence="17" id="KW-0732">Signal</keyword>
<protein>
    <recommendedName>
        <fullName evidence="5 14">Arabinan endo-1,5-alpha-L-arabinosidase</fullName>
        <ecNumber evidence="5 14">3.2.1.99</ecNumber>
    </recommendedName>
</protein>
<evidence type="ECO:0000256" key="8">
    <source>
        <dbReference type="ARBA" id="ARBA00022801"/>
    </source>
</evidence>
<accession>A0A2J6PSM0</accession>
<keyword evidence="6" id="KW-0964">Secreted</keyword>
<keyword evidence="9" id="KW-0325">Glycoprotein</keyword>
<dbReference type="Pfam" id="PF04616">
    <property type="entry name" value="Glyco_hydro_43"/>
    <property type="match status" value="1"/>
</dbReference>
<comment type="similarity">
    <text evidence="4 14">Belongs to the glycosyl hydrolase 43 family.</text>
</comment>
<dbReference type="OrthoDB" id="195678at2759"/>
<evidence type="ECO:0000313" key="19">
    <source>
        <dbReference type="Proteomes" id="UP000235672"/>
    </source>
</evidence>
<dbReference type="EC" id="3.2.1.99" evidence="5 14"/>
<name>A0A2J6PSM0_9HELO</name>
<dbReference type="GO" id="GO:0046558">
    <property type="term" value="F:arabinan endo-1,5-alpha-L-arabinosidase activity"/>
    <property type="evidence" value="ECO:0007669"/>
    <property type="project" value="UniProtKB-EC"/>
</dbReference>
<organism evidence="18 19">
    <name type="scientific">Hyaloscypha hepaticicola</name>
    <dbReference type="NCBI Taxonomy" id="2082293"/>
    <lineage>
        <taxon>Eukaryota</taxon>
        <taxon>Fungi</taxon>
        <taxon>Dikarya</taxon>
        <taxon>Ascomycota</taxon>
        <taxon>Pezizomycotina</taxon>
        <taxon>Leotiomycetes</taxon>
        <taxon>Helotiales</taxon>
        <taxon>Hyaloscyphaceae</taxon>
        <taxon>Hyaloscypha</taxon>
    </lineage>
</organism>
<evidence type="ECO:0000256" key="10">
    <source>
        <dbReference type="ARBA" id="ARBA00023277"/>
    </source>
</evidence>
<keyword evidence="10" id="KW-0119">Carbohydrate metabolism</keyword>
<dbReference type="PANTHER" id="PTHR43301:SF7">
    <property type="entry name" value="ARABINAN ENDO-1,5-ALPHA-L-ARABINOSIDASE C"/>
    <property type="match status" value="1"/>
</dbReference>
<dbReference type="GO" id="GO:0005576">
    <property type="term" value="C:extracellular region"/>
    <property type="evidence" value="ECO:0007669"/>
    <property type="project" value="UniProtKB-SubCell"/>
</dbReference>
<evidence type="ECO:0000256" key="5">
    <source>
        <dbReference type="ARBA" id="ARBA00012586"/>
    </source>
</evidence>
<evidence type="ECO:0000256" key="1">
    <source>
        <dbReference type="ARBA" id="ARBA00000375"/>
    </source>
</evidence>
<evidence type="ECO:0000256" key="15">
    <source>
        <dbReference type="PIRSR" id="PIRSR606710-1"/>
    </source>
</evidence>
<evidence type="ECO:0000256" key="3">
    <source>
        <dbReference type="ARBA" id="ARBA00004834"/>
    </source>
</evidence>
<evidence type="ECO:0000256" key="16">
    <source>
        <dbReference type="PIRSR" id="PIRSR606710-2"/>
    </source>
</evidence>
<dbReference type="InterPro" id="IPR016840">
    <property type="entry name" value="Glyco_hydro_43_endo_a_Ara-ase"/>
</dbReference>
<dbReference type="PANTHER" id="PTHR43301">
    <property type="entry name" value="ARABINAN ENDO-1,5-ALPHA-L-ARABINOSIDASE"/>
    <property type="match status" value="1"/>
</dbReference>
<evidence type="ECO:0000256" key="2">
    <source>
        <dbReference type="ARBA" id="ARBA00004613"/>
    </source>
</evidence>
<feature type="signal peptide" evidence="17">
    <location>
        <begin position="1"/>
        <end position="21"/>
    </location>
</feature>
<dbReference type="STRING" id="1745343.A0A2J6PSM0"/>
<keyword evidence="11 14" id="KW-0326">Glycosidase</keyword>
<dbReference type="UniPathway" id="UPA00667"/>
<evidence type="ECO:0000313" key="18">
    <source>
        <dbReference type="EMBL" id="PMD17037.1"/>
    </source>
</evidence>
<proteinExistence type="inferred from homology"/>
<dbReference type="InterPro" id="IPR023296">
    <property type="entry name" value="Glyco_hydro_beta-prop_sf"/>
</dbReference>
<evidence type="ECO:0000256" key="11">
    <source>
        <dbReference type="ARBA" id="ARBA00023295"/>
    </source>
</evidence>
<dbReference type="InterPro" id="IPR050727">
    <property type="entry name" value="GH43_arabinanases"/>
</dbReference>
<evidence type="ECO:0000256" key="9">
    <source>
        <dbReference type="ARBA" id="ARBA00023180"/>
    </source>
</evidence>
<comment type="catalytic activity">
    <reaction evidence="1 14">
        <text>Endohydrolysis of (1-&gt;5)-alpha-arabinofuranosidic linkages in (1-&gt;5)-arabinans.</text>
        <dbReference type="EC" id="3.2.1.99"/>
    </reaction>
</comment>
<dbReference type="PIRSF" id="PIRSF026534">
    <property type="entry name" value="Endo_alpha-L-arabinosidase"/>
    <property type="match status" value="1"/>
</dbReference>
<dbReference type="CDD" id="cd18831">
    <property type="entry name" value="GH43_AnAbnA-like"/>
    <property type="match status" value="1"/>
</dbReference>
<feature type="chain" id="PRO_5014415397" description="Arabinan endo-1,5-alpha-L-arabinosidase" evidence="17">
    <location>
        <begin position="22"/>
        <end position="324"/>
    </location>
</feature>
<dbReference type="SUPFAM" id="SSF75005">
    <property type="entry name" value="Arabinanase/levansucrase/invertase"/>
    <property type="match status" value="1"/>
</dbReference>
<evidence type="ECO:0000256" key="4">
    <source>
        <dbReference type="ARBA" id="ARBA00009865"/>
    </source>
</evidence>
<dbReference type="EMBL" id="KZ613502">
    <property type="protein sequence ID" value="PMD17037.1"/>
    <property type="molecule type" value="Genomic_DNA"/>
</dbReference>
<keyword evidence="12" id="KW-0624">Polysaccharide degradation</keyword>
<dbReference type="AlphaFoldDB" id="A0A2J6PSM0"/>
<evidence type="ECO:0000256" key="12">
    <source>
        <dbReference type="ARBA" id="ARBA00023326"/>
    </source>
</evidence>
<comment type="subcellular location">
    <subcellularLocation>
        <location evidence="2">Secreted</location>
    </subcellularLocation>
</comment>
<dbReference type="Gene3D" id="2.115.10.20">
    <property type="entry name" value="Glycosyl hydrolase domain, family 43"/>
    <property type="match status" value="1"/>
</dbReference>
<comment type="pathway">
    <text evidence="3 14">Glycan metabolism; L-arabinan degradation.</text>
</comment>
<evidence type="ECO:0000256" key="7">
    <source>
        <dbReference type="ARBA" id="ARBA00022651"/>
    </source>
</evidence>
<reference evidence="18 19" key="1">
    <citation type="submission" date="2016-05" db="EMBL/GenBank/DDBJ databases">
        <title>A degradative enzymes factory behind the ericoid mycorrhizal symbiosis.</title>
        <authorList>
            <consortium name="DOE Joint Genome Institute"/>
            <person name="Martino E."/>
            <person name="Morin E."/>
            <person name="Grelet G."/>
            <person name="Kuo A."/>
            <person name="Kohler A."/>
            <person name="Daghino S."/>
            <person name="Barry K."/>
            <person name="Choi C."/>
            <person name="Cichocki N."/>
            <person name="Clum A."/>
            <person name="Copeland A."/>
            <person name="Hainaut M."/>
            <person name="Haridas S."/>
            <person name="Labutti K."/>
            <person name="Lindquist E."/>
            <person name="Lipzen A."/>
            <person name="Khouja H.-R."/>
            <person name="Murat C."/>
            <person name="Ohm R."/>
            <person name="Olson A."/>
            <person name="Spatafora J."/>
            <person name="Veneault-Fourrey C."/>
            <person name="Henrissat B."/>
            <person name="Grigoriev I."/>
            <person name="Martin F."/>
            <person name="Perotto S."/>
        </authorList>
    </citation>
    <scope>NUCLEOTIDE SEQUENCE [LARGE SCALE GENOMIC DNA]</scope>
    <source>
        <strain evidence="18 19">UAMH 7357</strain>
    </source>
</reference>